<proteinExistence type="predicted"/>
<dbReference type="InterPro" id="IPR006423">
    <property type="entry name" value="Lipo_e_P4"/>
</dbReference>
<dbReference type="InterPro" id="IPR023214">
    <property type="entry name" value="HAD_sf"/>
</dbReference>
<dbReference type="PROSITE" id="PS51257">
    <property type="entry name" value="PROKAR_LIPOPROTEIN"/>
    <property type="match status" value="1"/>
</dbReference>
<comment type="caution">
    <text evidence="4">The sequence shown here is derived from an EMBL/GenBank/DDBJ whole genome shotgun (WGS) entry which is preliminary data.</text>
</comment>
<dbReference type="AlphaFoldDB" id="A0A830ZYN1"/>
<dbReference type="SFLD" id="SFLDS00003">
    <property type="entry name" value="Haloacid_Dehalogenase"/>
    <property type="match status" value="1"/>
</dbReference>
<dbReference type="RefSeq" id="WP_004157541.1">
    <property type="nucleotide sequence ID" value="NZ_BAYW01000009.1"/>
</dbReference>
<organism evidence="4 5">
    <name type="scientific">Erwinia amylovora NBRC 12687 = CFBP 1232</name>
    <dbReference type="NCBI Taxonomy" id="1219359"/>
    <lineage>
        <taxon>Bacteria</taxon>
        <taxon>Pseudomonadati</taxon>
        <taxon>Pseudomonadota</taxon>
        <taxon>Gammaproteobacteria</taxon>
        <taxon>Enterobacterales</taxon>
        <taxon>Erwiniaceae</taxon>
        <taxon>Erwinia</taxon>
    </lineage>
</organism>
<protein>
    <submittedName>
        <fullName evidence="4">Lipoprotein E</fullName>
    </submittedName>
</protein>
<dbReference type="GO" id="GO:0009279">
    <property type="term" value="C:cell outer membrane"/>
    <property type="evidence" value="ECO:0007669"/>
    <property type="project" value="InterPro"/>
</dbReference>
<dbReference type="Proteomes" id="UP000013111">
    <property type="component" value="Unassembled WGS sequence"/>
</dbReference>
<name>A0A830ZYN1_ERWAM</name>
<keyword evidence="1" id="KW-0479">Metal-binding</keyword>
<reference evidence="4 5" key="1">
    <citation type="submission" date="2012-11" db="EMBL/GenBank/DDBJ databases">
        <authorList>
            <person name="Linke B."/>
        </authorList>
    </citation>
    <scope>NUCLEOTIDE SEQUENCE [LARGE SCALE GENOMIC DNA]</scope>
    <source>
        <strain evidence="5">CFBP 1232</strain>
    </source>
</reference>
<dbReference type="PIRSF" id="PIRSF019271">
    <property type="entry name" value="Acid_Ptase_C"/>
    <property type="match status" value="1"/>
</dbReference>
<evidence type="ECO:0000313" key="4">
    <source>
        <dbReference type="EMBL" id="CCO93751.1"/>
    </source>
</evidence>
<dbReference type="InterPro" id="IPR036412">
    <property type="entry name" value="HAD-like_sf"/>
</dbReference>
<evidence type="ECO:0000256" key="1">
    <source>
        <dbReference type="ARBA" id="ARBA00022723"/>
    </source>
</evidence>
<keyword evidence="2 3" id="KW-0732">Signal</keyword>
<accession>A0A830ZYN1</accession>
<dbReference type="SFLD" id="SFLDG01125">
    <property type="entry name" value="C1.1:_Acid_Phosphatase_Like"/>
    <property type="match status" value="1"/>
</dbReference>
<dbReference type="Pfam" id="PF03767">
    <property type="entry name" value="Acid_phosphat_B"/>
    <property type="match status" value="1"/>
</dbReference>
<dbReference type="EMBL" id="CAPB01000016">
    <property type="protein sequence ID" value="CCO93751.1"/>
    <property type="molecule type" value="Genomic_DNA"/>
</dbReference>
<reference evidence="4 5" key="2">
    <citation type="submission" date="2013-04" db="EMBL/GenBank/DDBJ databases">
        <title>Comparative genomics of 12 strains of Erwinia amylovora identifies a pan-genome with a large conserved core and provides insights into host specificity.</title>
        <authorList>
            <person name="Mann R.A."/>
            <person name="Smits T.H.M."/>
            <person name="Buehlmann A."/>
            <person name="Blom J."/>
            <person name="Goesmann A."/>
            <person name="Frey J.E."/>
            <person name="Plummer K.M."/>
            <person name="Beer S.V."/>
            <person name="Luck J."/>
            <person name="Duffy B."/>
            <person name="Rodoni B."/>
        </authorList>
    </citation>
    <scope>NUCLEOTIDE SEQUENCE [LARGE SCALE GENOMIC DNA]</scope>
    <source>
        <strain evidence="5">CFBP 1232</strain>
    </source>
</reference>
<dbReference type="Gene3D" id="3.40.50.1000">
    <property type="entry name" value="HAD superfamily/HAD-like"/>
    <property type="match status" value="1"/>
</dbReference>
<evidence type="ECO:0000313" key="5">
    <source>
        <dbReference type="Proteomes" id="UP000013111"/>
    </source>
</evidence>
<evidence type="ECO:0000256" key="3">
    <source>
        <dbReference type="SAM" id="SignalP"/>
    </source>
</evidence>
<feature type="signal peptide" evidence="3">
    <location>
        <begin position="1"/>
        <end position="21"/>
    </location>
</feature>
<feature type="chain" id="PRO_5032756493" evidence="3">
    <location>
        <begin position="22"/>
        <end position="249"/>
    </location>
</feature>
<dbReference type="PANTHER" id="PTHR31284:SF10">
    <property type="entry name" value="ACID PHOSPHATASE-LIKE PROTEIN"/>
    <property type="match status" value="1"/>
</dbReference>
<dbReference type="PANTHER" id="PTHR31284">
    <property type="entry name" value="ACID PHOSPHATASE-LIKE PROTEIN"/>
    <property type="match status" value="1"/>
</dbReference>
<gene>
    <name evidence="4" type="ORF">BN437_1821</name>
</gene>
<sequence>MHLLKKAVLLTLSFTSASVLAAATSSSCPAQNNELALRYQQKSAEVMALQLQTYRFAQERFNQKFGQLRAAEKAAIVLDLDETVINNSALLVRDANQCHDYTQWDTWDSWEQHGNPRLIPGAKAFLDNVNNKKVRIFYVSDRTEKNKAQTMATLRKLGLPQVSEQNILLDTESKEKRRAKIMQDYQIIMLFGDSLPDFAAQFKPKKSAYSQRQLVSESAAHFGDDWFVLPNSAYGAWSAYDTEAWKETK</sequence>
<keyword evidence="4" id="KW-0449">Lipoprotein</keyword>
<evidence type="ECO:0000256" key="2">
    <source>
        <dbReference type="ARBA" id="ARBA00022729"/>
    </source>
</evidence>
<dbReference type="GeneID" id="97606028"/>
<dbReference type="InterPro" id="IPR005519">
    <property type="entry name" value="Acid_phosphat_B-like"/>
</dbReference>
<dbReference type="SUPFAM" id="SSF56784">
    <property type="entry name" value="HAD-like"/>
    <property type="match status" value="1"/>
</dbReference>
<dbReference type="GO" id="GO:0046872">
    <property type="term" value="F:metal ion binding"/>
    <property type="evidence" value="ECO:0007669"/>
    <property type="project" value="UniProtKB-KW"/>
</dbReference>
<dbReference type="NCBIfam" id="TIGR01533">
    <property type="entry name" value="lipo_e_P4"/>
    <property type="match status" value="1"/>
</dbReference>